<dbReference type="EMBL" id="CP060490">
    <property type="protein sequence ID" value="QNL44140.1"/>
    <property type="molecule type" value="Genomic_DNA"/>
</dbReference>
<sequence>MPITKPILPPKAGYVEIVSADGLHIYKPTPETARKLAEAEANQAAGDITLDLMAEHEERLCMLELTAG</sequence>
<evidence type="ECO:0000313" key="1">
    <source>
        <dbReference type="EMBL" id="QNL44140.1"/>
    </source>
</evidence>
<protein>
    <submittedName>
        <fullName evidence="1">Uncharacterized protein</fullName>
    </submittedName>
</protein>
<organism evidence="1 2">
    <name type="scientific">Oscillibacter hominis</name>
    <dbReference type="NCBI Taxonomy" id="2763056"/>
    <lineage>
        <taxon>Bacteria</taxon>
        <taxon>Bacillati</taxon>
        <taxon>Bacillota</taxon>
        <taxon>Clostridia</taxon>
        <taxon>Eubacteriales</taxon>
        <taxon>Oscillospiraceae</taxon>
        <taxon>Oscillibacter</taxon>
    </lineage>
</organism>
<dbReference type="Proteomes" id="UP000515960">
    <property type="component" value="Chromosome"/>
</dbReference>
<reference evidence="1 2" key="1">
    <citation type="submission" date="2020-08" db="EMBL/GenBank/DDBJ databases">
        <authorList>
            <person name="Liu C."/>
            <person name="Sun Q."/>
        </authorList>
    </citation>
    <scope>NUCLEOTIDE SEQUENCE [LARGE SCALE GENOMIC DNA]</scope>
    <source>
        <strain evidence="1 2">NSJ-62</strain>
    </source>
</reference>
<dbReference type="KEGG" id="ohi:H8790_11970"/>
<evidence type="ECO:0000313" key="2">
    <source>
        <dbReference type="Proteomes" id="UP000515960"/>
    </source>
</evidence>
<proteinExistence type="predicted"/>
<name>A0A7G9B3K9_9FIRM</name>
<dbReference type="RefSeq" id="WP_187332741.1">
    <property type="nucleotide sequence ID" value="NZ_CP060490.1"/>
</dbReference>
<dbReference type="AlphaFoldDB" id="A0A7G9B3K9"/>
<accession>A0A7G9B3K9</accession>
<gene>
    <name evidence="1" type="ORF">H8790_11970</name>
</gene>
<keyword evidence="2" id="KW-1185">Reference proteome</keyword>